<proteinExistence type="predicted"/>
<protein>
    <submittedName>
        <fullName evidence="1">Uncharacterized protein</fullName>
    </submittedName>
</protein>
<accession>A0A9W9ACL1</accession>
<dbReference type="Proteomes" id="UP001150238">
    <property type="component" value="Unassembled WGS sequence"/>
</dbReference>
<reference evidence="1" key="2">
    <citation type="journal article" date="2023" name="Proc. Natl. Acad. Sci. U.S.A.">
        <title>A global phylogenomic analysis of the shiitake genus Lentinula.</title>
        <authorList>
            <person name="Sierra-Patev S."/>
            <person name="Min B."/>
            <person name="Naranjo-Ortiz M."/>
            <person name="Looney B."/>
            <person name="Konkel Z."/>
            <person name="Slot J.C."/>
            <person name="Sakamoto Y."/>
            <person name="Steenwyk J.L."/>
            <person name="Rokas A."/>
            <person name="Carro J."/>
            <person name="Camarero S."/>
            <person name="Ferreira P."/>
            <person name="Molpeceres G."/>
            <person name="Ruiz-Duenas F.J."/>
            <person name="Serrano A."/>
            <person name="Henrissat B."/>
            <person name="Drula E."/>
            <person name="Hughes K.W."/>
            <person name="Mata J.L."/>
            <person name="Ishikawa N.K."/>
            <person name="Vargas-Isla R."/>
            <person name="Ushijima S."/>
            <person name="Smith C.A."/>
            <person name="Donoghue J."/>
            <person name="Ahrendt S."/>
            <person name="Andreopoulos W."/>
            <person name="He G."/>
            <person name="LaButti K."/>
            <person name="Lipzen A."/>
            <person name="Ng V."/>
            <person name="Riley R."/>
            <person name="Sandor L."/>
            <person name="Barry K."/>
            <person name="Martinez A.T."/>
            <person name="Xiao Y."/>
            <person name="Gibbons J.G."/>
            <person name="Terashima K."/>
            <person name="Grigoriev I.V."/>
            <person name="Hibbett D."/>
        </authorList>
    </citation>
    <scope>NUCLEOTIDE SEQUENCE</scope>
    <source>
        <strain evidence="1">Sp2 HRB7682 ss15</strain>
    </source>
</reference>
<name>A0A9W9ACL1_9AGAR</name>
<reference evidence="1" key="1">
    <citation type="submission" date="2022-08" db="EMBL/GenBank/DDBJ databases">
        <authorList>
            <consortium name="DOE Joint Genome Institute"/>
            <person name="Min B."/>
            <person name="Riley R."/>
            <person name="Sierra-Patev S."/>
            <person name="Naranjo-Ortiz M."/>
            <person name="Looney B."/>
            <person name="Konkel Z."/>
            <person name="Slot J.C."/>
            <person name="Sakamoto Y."/>
            <person name="Steenwyk J.L."/>
            <person name="Rokas A."/>
            <person name="Carro J."/>
            <person name="Camarero S."/>
            <person name="Ferreira P."/>
            <person name="Molpeceres G."/>
            <person name="Ruiz-Duenas F.J."/>
            <person name="Serrano A."/>
            <person name="Henrissat B."/>
            <person name="Drula E."/>
            <person name="Hughes K.W."/>
            <person name="Mata J.L."/>
            <person name="Ishikawa N.K."/>
            <person name="Vargas-Isla R."/>
            <person name="Ushijima S."/>
            <person name="Smith C.A."/>
            <person name="Ahrendt S."/>
            <person name="Andreopoulos W."/>
            <person name="He G."/>
            <person name="Labutti K."/>
            <person name="Lipzen A."/>
            <person name="Ng V."/>
            <person name="Sandor L."/>
            <person name="Barry K."/>
            <person name="Martinez A.T."/>
            <person name="Xiao Y."/>
            <person name="Gibbons J.G."/>
            <person name="Terashima K."/>
            <person name="Hibbett D.S."/>
            <person name="Grigoriev I.V."/>
        </authorList>
    </citation>
    <scope>NUCLEOTIDE SEQUENCE</scope>
    <source>
        <strain evidence="1">Sp2 HRB7682 ss15</strain>
    </source>
</reference>
<comment type="caution">
    <text evidence="1">The sequence shown here is derived from an EMBL/GenBank/DDBJ whole genome shotgun (WGS) entry which is preliminary data.</text>
</comment>
<evidence type="ECO:0000313" key="2">
    <source>
        <dbReference type="Proteomes" id="UP001150238"/>
    </source>
</evidence>
<sequence>MCYLLNIATEYSCGHCIVSRRERIDCNSATCALSNSHRLDCGECTSTCRQSLRQDQRWISGRLHRPCESCISK</sequence>
<evidence type="ECO:0000313" key="1">
    <source>
        <dbReference type="EMBL" id="KAJ4479669.1"/>
    </source>
</evidence>
<dbReference type="EMBL" id="JANVFS010000016">
    <property type="protein sequence ID" value="KAJ4479669.1"/>
    <property type="molecule type" value="Genomic_DNA"/>
</dbReference>
<organism evidence="1 2">
    <name type="scientific">Lentinula lateritia</name>
    <dbReference type="NCBI Taxonomy" id="40482"/>
    <lineage>
        <taxon>Eukaryota</taxon>
        <taxon>Fungi</taxon>
        <taxon>Dikarya</taxon>
        <taxon>Basidiomycota</taxon>
        <taxon>Agaricomycotina</taxon>
        <taxon>Agaricomycetes</taxon>
        <taxon>Agaricomycetidae</taxon>
        <taxon>Agaricales</taxon>
        <taxon>Marasmiineae</taxon>
        <taxon>Omphalotaceae</taxon>
        <taxon>Lentinula</taxon>
    </lineage>
</organism>
<dbReference type="AlphaFoldDB" id="A0A9W9ACL1"/>
<gene>
    <name evidence="1" type="ORF">C8J55DRAFT_514056</name>
</gene>